<feature type="domain" description="DUF7402" evidence="1">
    <location>
        <begin position="1"/>
        <end position="43"/>
    </location>
</feature>
<evidence type="ECO:0000313" key="3">
    <source>
        <dbReference type="Proteomes" id="UP001252243"/>
    </source>
</evidence>
<comment type="caution">
    <text evidence="2">The sequence shown here is derived from an EMBL/GenBank/DDBJ whole genome shotgun (WGS) entry which is preliminary data.</text>
</comment>
<gene>
    <name evidence="2" type="ORF">J2X01_003968</name>
</gene>
<keyword evidence="3" id="KW-1185">Reference proteome</keyword>
<evidence type="ECO:0000259" key="1">
    <source>
        <dbReference type="Pfam" id="PF24135"/>
    </source>
</evidence>
<name>A0ABU1UHP7_9MICC</name>
<dbReference type="Pfam" id="PF24135">
    <property type="entry name" value="DUF7402"/>
    <property type="match status" value="1"/>
</dbReference>
<proteinExistence type="predicted"/>
<organism evidence="2 3">
    <name type="scientific">Arthrobacter ginsengisoli</name>
    <dbReference type="NCBI Taxonomy" id="1356565"/>
    <lineage>
        <taxon>Bacteria</taxon>
        <taxon>Bacillati</taxon>
        <taxon>Actinomycetota</taxon>
        <taxon>Actinomycetes</taxon>
        <taxon>Micrococcales</taxon>
        <taxon>Micrococcaceae</taxon>
        <taxon>Arthrobacter</taxon>
    </lineage>
</organism>
<protein>
    <recommendedName>
        <fullName evidence="1">DUF7402 domain-containing protein</fullName>
    </recommendedName>
</protein>
<dbReference type="InterPro" id="IPR055826">
    <property type="entry name" value="DUF7402"/>
</dbReference>
<feature type="non-terminal residue" evidence="2">
    <location>
        <position position="1"/>
    </location>
</feature>
<dbReference type="EMBL" id="JAVDVQ010000027">
    <property type="protein sequence ID" value="MDR7084655.1"/>
    <property type="molecule type" value="Genomic_DNA"/>
</dbReference>
<sequence length="45" mass="4642">ALDNAGQATSISFPDRATTSLRLSITTVSGTTKNVGLAELQAYSN</sequence>
<dbReference type="Proteomes" id="UP001252243">
    <property type="component" value="Unassembled WGS sequence"/>
</dbReference>
<evidence type="ECO:0000313" key="2">
    <source>
        <dbReference type="EMBL" id="MDR7084655.1"/>
    </source>
</evidence>
<reference evidence="2 3" key="1">
    <citation type="submission" date="2023-07" db="EMBL/GenBank/DDBJ databases">
        <title>Sorghum-associated microbial communities from plants grown in Nebraska, USA.</title>
        <authorList>
            <person name="Schachtman D."/>
        </authorList>
    </citation>
    <scope>NUCLEOTIDE SEQUENCE [LARGE SCALE GENOMIC DNA]</scope>
    <source>
        <strain evidence="2 3">BE167</strain>
    </source>
</reference>
<accession>A0ABU1UHP7</accession>